<dbReference type="InterPro" id="IPR010836">
    <property type="entry name" value="SapC"/>
</dbReference>
<gene>
    <name evidence="1" type="ORF">SAMN06297144_1931</name>
</gene>
<dbReference type="Pfam" id="PF07277">
    <property type="entry name" value="SapC"/>
    <property type="match status" value="1"/>
</dbReference>
<sequence>MATAPGAPALPLFYNDLQPLSSDQHADYRIRPADKAPFLANQHAVPLTVEEFPLVARRMPIVFAVGDDPVPLALMGLNEGVNVFMDADGKLLDLDTYVPAYVRRYPYLLAKLRPESEELSLCFDPSSDTIGAFEDGERLFENGQPSELTKSILQFAEQFEQAGQKTAAFVKELKEYDLLIDGEVSIQPDNAAQPFVYRGFQMVDEKKLADLRGDQLRKMAQSGMLPLIYAHLFSLSLMRDVFAKQMANGQAPQQPAPIEAANA</sequence>
<dbReference type="Proteomes" id="UP000219494">
    <property type="component" value="Unassembled WGS sequence"/>
</dbReference>
<accession>A0A285QXY1</accession>
<evidence type="ECO:0000313" key="2">
    <source>
        <dbReference type="Proteomes" id="UP000219494"/>
    </source>
</evidence>
<dbReference type="RefSeq" id="WP_097063796.1">
    <property type="nucleotide sequence ID" value="NZ_OBMI01000002.1"/>
</dbReference>
<organism evidence="1 2">
    <name type="scientific">Sphingomonas guangdongensis</name>
    <dbReference type="NCBI Taxonomy" id="1141890"/>
    <lineage>
        <taxon>Bacteria</taxon>
        <taxon>Pseudomonadati</taxon>
        <taxon>Pseudomonadota</taxon>
        <taxon>Alphaproteobacteria</taxon>
        <taxon>Sphingomonadales</taxon>
        <taxon>Sphingomonadaceae</taxon>
        <taxon>Sphingomonas</taxon>
    </lineage>
</organism>
<dbReference type="AlphaFoldDB" id="A0A285QXY1"/>
<reference evidence="1 2" key="1">
    <citation type="submission" date="2017-07" db="EMBL/GenBank/DDBJ databases">
        <authorList>
            <person name="Sun Z.S."/>
            <person name="Albrecht U."/>
            <person name="Echele G."/>
            <person name="Lee C.C."/>
        </authorList>
    </citation>
    <scope>NUCLEOTIDE SEQUENCE [LARGE SCALE GENOMIC DNA]</scope>
    <source>
        <strain evidence="1 2">CGMCC 1.12672</strain>
    </source>
</reference>
<proteinExistence type="predicted"/>
<dbReference type="EMBL" id="OBMI01000002">
    <property type="protein sequence ID" value="SOB86820.1"/>
    <property type="molecule type" value="Genomic_DNA"/>
</dbReference>
<evidence type="ECO:0000313" key="1">
    <source>
        <dbReference type="EMBL" id="SOB86820.1"/>
    </source>
</evidence>
<keyword evidence="2" id="KW-1185">Reference proteome</keyword>
<name>A0A285QXY1_9SPHN</name>
<protein>
    <submittedName>
        <fullName evidence="1">SapC protein</fullName>
    </submittedName>
</protein>
<dbReference type="OrthoDB" id="9806524at2"/>